<dbReference type="InterPro" id="IPR011990">
    <property type="entry name" value="TPR-like_helical_dom_sf"/>
</dbReference>
<accession>X1GE47</accession>
<dbReference type="EMBL" id="BARU01013991">
    <property type="protein sequence ID" value="GAH43080.1"/>
    <property type="molecule type" value="Genomic_DNA"/>
</dbReference>
<organism evidence="1">
    <name type="scientific">marine sediment metagenome</name>
    <dbReference type="NCBI Taxonomy" id="412755"/>
    <lineage>
        <taxon>unclassified sequences</taxon>
        <taxon>metagenomes</taxon>
        <taxon>ecological metagenomes</taxon>
    </lineage>
</organism>
<dbReference type="Pfam" id="PF13181">
    <property type="entry name" value="TPR_8"/>
    <property type="match status" value="1"/>
</dbReference>
<dbReference type="InterPro" id="IPR019734">
    <property type="entry name" value="TPR_rpt"/>
</dbReference>
<dbReference type="SMART" id="SM00028">
    <property type="entry name" value="TPR"/>
    <property type="match status" value="2"/>
</dbReference>
<reference evidence="1" key="1">
    <citation type="journal article" date="2014" name="Front. Microbiol.">
        <title>High frequency of phylogenetically diverse reductive dehalogenase-homologous genes in deep subseafloor sedimentary metagenomes.</title>
        <authorList>
            <person name="Kawai M."/>
            <person name="Futagami T."/>
            <person name="Toyoda A."/>
            <person name="Takaki Y."/>
            <person name="Nishi S."/>
            <person name="Hori S."/>
            <person name="Arai W."/>
            <person name="Tsubouchi T."/>
            <person name="Morono Y."/>
            <person name="Uchiyama I."/>
            <person name="Ito T."/>
            <person name="Fujiyama A."/>
            <person name="Inagaki F."/>
            <person name="Takami H."/>
        </authorList>
    </citation>
    <scope>NUCLEOTIDE SEQUENCE</scope>
    <source>
        <strain evidence="1">Expedition CK06-06</strain>
    </source>
</reference>
<feature type="non-terminal residue" evidence="1">
    <location>
        <position position="177"/>
    </location>
</feature>
<name>X1GE47_9ZZZZ</name>
<dbReference type="Gene3D" id="1.25.40.10">
    <property type="entry name" value="Tetratricopeptide repeat domain"/>
    <property type="match status" value="1"/>
</dbReference>
<dbReference type="PANTHER" id="PTHR10098">
    <property type="entry name" value="RAPSYN-RELATED"/>
    <property type="match status" value="1"/>
</dbReference>
<feature type="non-terminal residue" evidence="1">
    <location>
        <position position="1"/>
    </location>
</feature>
<dbReference type="Pfam" id="PF13424">
    <property type="entry name" value="TPR_12"/>
    <property type="match status" value="1"/>
</dbReference>
<protein>
    <submittedName>
        <fullName evidence="1">Uncharacterized protein</fullName>
    </submittedName>
</protein>
<sequence length="177" mass="20213">DALLLMTDASLNQFKYDKAVELLKLLEGVYNKLPKERSKEYFFKEAYLNLLKGRSILIFDPDRAFEHFKQSLSLWGKINSKIEEAITLSLIGSYFDLKGKFNQAIKYLKQSLAIAKGINHNRGIANVLGSLGVSHWSKGELDLSLLYYKQSLKLYEEIGNKQHVAVILNNIGLHYSE</sequence>
<dbReference type="AlphaFoldDB" id="X1GE47"/>
<gene>
    <name evidence="1" type="ORF">S03H2_24944</name>
</gene>
<comment type="caution">
    <text evidence="1">The sequence shown here is derived from an EMBL/GenBank/DDBJ whole genome shotgun (WGS) entry which is preliminary data.</text>
</comment>
<dbReference type="SUPFAM" id="SSF48452">
    <property type="entry name" value="TPR-like"/>
    <property type="match status" value="1"/>
</dbReference>
<proteinExistence type="predicted"/>
<evidence type="ECO:0000313" key="1">
    <source>
        <dbReference type="EMBL" id="GAH43080.1"/>
    </source>
</evidence>